<name>A0A0F6MT19_TREDN</name>
<dbReference type="EMBL" id="AGDY01000003">
    <property type="protein sequence ID" value="EMB24314.1"/>
    <property type="molecule type" value="Genomic_DNA"/>
</dbReference>
<sequence length="63" mass="7259">MSKKNEAKEKVIYENKILYLFTVQLSHSTDSDWSVTCSEAKPNFQPNPFCGVFNQKASSDRRD</sequence>
<proteinExistence type="predicted"/>
<dbReference type="Proteomes" id="UP000011701">
    <property type="component" value="Chromosome"/>
</dbReference>
<dbReference type="AlphaFoldDB" id="A0A0F6MT19"/>
<protein>
    <submittedName>
        <fullName evidence="1">Uncharacterized protein</fullName>
    </submittedName>
</protein>
<accession>A0A0F6MT19</accession>
<comment type="caution">
    <text evidence="1">The sequence shown here is derived from an EMBL/GenBank/DDBJ whole genome shotgun (WGS) entry which is preliminary data.</text>
</comment>
<evidence type="ECO:0000313" key="1">
    <source>
        <dbReference type="EMBL" id="EMB24314.1"/>
    </source>
</evidence>
<organism evidence="1">
    <name type="scientific">Treponema denticola OTK</name>
    <dbReference type="NCBI Taxonomy" id="999434"/>
    <lineage>
        <taxon>Bacteria</taxon>
        <taxon>Pseudomonadati</taxon>
        <taxon>Spirochaetota</taxon>
        <taxon>Spirochaetia</taxon>
        <taxon>Spirochaetales</taxon>
        <taxon>Treponemataceae</taxon>
        <taxon>Treponema</taxon>
    </lineage>
</organism>
<gene>
    <name evidence="1" type="ORF">HMPREF9723_00393</name>
</gene>
<dbReference type="HOGENOM" id="CLU_2884589_0_0_12"/>
<reference evidence="1" key="1">
    <citation type="submission" date="2012-01" db="EMBL/GenBank/DDBJ databases">
        <title>The Genome Sequence of Treponema denticola OTK.</title>
        <authorList>
            <consortium name="The Broad Institute Genome Sequencing Platform"/>
            <person name="Earl A."/>
            <person name="Ward D."/>
            <person name="Feldgarden M."/>
            <person name="Gevers D."/>
            <person name="Blanton J.M."/>
            <person name="Fenno C.J."/>
            <person name="Baranova O.V."/>
            <person name="Mathney J."/>
            <person name="Dewhirst F.E."/>
            <person name="Izard J."/>
            <person name="Young S.K."/>
            <person name="Zeng Q."/>
            <person name="Gargeya S."/>
            <person name="Fitzgerald M."/>
            <person name="Haas B."/>
            <person name="Abouelleil A."/>
            <person name="Alvarado L."/>
            <person name="Arachchi H.M."/>
            <person name="Berlin A."/>
            <person name="Chapman S.B."/>
            <person name="Gearin G."/>
            <person name="Goldberg J."/>
            <person name="Griggs A."/>
            <person name="Gujja S."/>
            <person name="Hansen M."/>
            <person name="Heiman D."/>
            <person name="Howarth C."/>
            <person name="Larimer J."/>
            <person name="Lui A."/>
            <person name="MacDonald P.J.P."/>
            <person name="McCowen C."/>
            <person name="Montmayeur A."/>
            <person name="Murphy C."/>
            <person name="Neiman D."/>
            <person name="Pearson M."/>
            <person name="Priest M."/>
            <person name="Roberts A."/>
            <person name="Saif S."/>
            <person name="Shea T."/>
            <person name="Sisk P."/>
            <person name="Stolte C."/>
            <person name="Sykes S."/>
            <person name="Wortman J."/>
            <person name="Nusbaum C."/>
            <person name="Birren B."/>
        </authorList>
    </citation>
    <scope>NUCLEOTIDE SEQUENCE [LARGE SCALE GENOMIC DNA]</scope>
    <source>
        <strain evidence="1">OTK</strain>
    </source>
</reference>